<dbReference type="InterPro" id="IPR007320">
    <property type="entry name" value="PDCD2_C"/>
</dbReference>
<dbReference type="PANTHER" id="PTHR47524:SF1">
    <property type="entry name" value="20S RRNA ACCUMULATION PROTEIN 4"/>
    <property type="match status" value="1"/>
</dbReference>
<feature type="region of interest" description="Disordered" evidence="1">
    <location>
        <begin position="1"/>
        <end position="43"/>
    </location>
</feature>
<feature type="domain" description="Programmed cell death protein 2 C-terminal" evidence="2">
    <location>
        <begin position="49"/>
        <end position="133"/>
    </location>
</feature>
<evidence type="ECO:0000259" key="2">
    <source>
        <dbReference type="Pfam" id="PF04194"/>
    </source>
</evidence>
<dbReference type="PANTHER" id="PTHR47524">
    <property type="entry name" value="20S RRNA ACCUMULATION PROTEIN 4"/>
    <property type="match status" value="1"/>
</dbReference>
<dbReference type="Proteomes" id="UP001465976">
    <property type="component" value="Unassembled WGS sequence"/>
</dbReference>
<keyword evidence="4" id="KW-1185">Reference proteome</keyword>
<gene>
    <name evidence="3" type="ORF">V5O48_012239</name>
</gene>
<evidence type="ECO:0000313" key="3">
    <source>
        <dbReference type="EMBL" id="KAL0569724.1"/>
    </source>
</evidence>
<accession>A0ABR3F3A9</accession>
<organism evidence="3 4">
    <name type="scientific">Marasmius crinis-equi</name>
    <dbReference type="NCBI Taxonomy" id="585013"/>
    <lineage>
        <taxon>Eukaryota</taxon>
        <taxon>Fungi</taxon>
        <taxon>Dikarya</taxon>
        <taxon>Basidiomycota</taxon>
        <taxon>Agaricomycotina</taxon>
        <taxon>Agaricomycetes</taxon>
        <taxon>Agaricomycetidae</taxon>
        <taxon>Agaricales</taxon>
        <taxon>Marasmiineae</taxon>
        <taxon>Marasmiaceae</taxon>
        <taxon>Marasmius</taxon>
    </lineage>
</organism>
<dbReference type="EMBL" id="JBAHYK010001063">
    <property type="protein sequence ID" value="KAL0569724.1"/>
    <property type="molecule type" value="Genomic_DNA"/>
</dbReference>
<evidence type="ECO:0000313" key="4">
    <source>
        <dbReference type="Proteomes" id="UP001465976"/>
    </source>
</evidence>
<protein>
    <recommendedName>
        <fullName evidence="2">Programmed cell death protein 2 C-terminal domain-containing protein</fullName>
    </recommendedName>
</protein>
<dbReference type="Pfam" id="PF04194">
    <property type="entry name" value="PDCD2_C"/>
    <property type="match status" value="1"/>
</dbReference>
<evidence type="ECO:0000256" key="1">
    <source>
        <dbReference type="SAM" id="MobiDB-lite"/>
    </source>
</evidence>
<proteinExistence type="predicted"/>
<comment type="caution">
    <text evidence="3">The sequence shown here is derived from an EMBL/GenBank/DDBJ whole genome shotgun (WGS) entry which is preliminary data.</text>
</comment>
<name>A0ABR3F3A9_9AGAR</name>
<reference evidence="3 4" key="1">
    <citation type="submission" date="2024-02" db="EMBL/GenBank/DDBJ databases">
        <title>A draft genome for the cacao thread blight pathogen Marasmius crinis-equi.</title>
        <authorList>
            <person name="Cohen S.P."/>
            <person name="Baruah I.K."/>
            <person name="Amoako-Attah I."/>
            <person name="Bukari Y."/>
            <person name="Meinhardt L.W."/>
            <person name="Bailey B.A."/>
        </authorList>
    </citation>
    <scope>NUCLEOTIDE SEQUENCE [LARGE SCALE GENOMIC DNA]</scope>
    <source>
        <strain evidence="3 4">GH-76</strain>
    </source>
</reference>
<sequence length="161" mass="17597">MKAAAGATNPFTFGSQIFGDSPAADKEVGDDDKDSAEEEKTYENSLDVDQVFDKFAKRVASEGGQCVRYELDGVPLPFAFDSVFDQLFPPPPKEPLPVTKAEFKVVPDVKRTYTPAVPECPGCGGKRVFDKALIRSMVRGRAPPVKIILKKPWALSEFQGV</sequence>
<feature type="compositionally biased region" description="Acidic residues" evidence="1">
    <location>
        <begin position="28"/>
        <end position="37"/>
    </location>
</feature>